<evidence type="ECO:0000256" key="1">
    <source>
        <dbReference type="ARBA" id="ARBA00001561"/>
    </source>
</evidence>
<dbReference type="Proteomes" id="UP000219947">
    <property type="component" value="Unassembled WGS sequence"/>
</dbReference>
<dbReference type="EC" id="3.5.1.28" evidence="2"/>
<dbReference type="InterPro" id="IPR051206">
    <property type="entry name" value="NAMLAA_amidase_2"/>
</dbReference>
<keyword evidence="8" id="KW-1185">Reference proteome</keyword>
<dbReference type="Pfam" id="PF01510">
    <property type="entry name" value="Amidase_2"/>
    <property type="match status" value="1"/>
</dbReference>
<dbReference type="SUPFAM" id="SSF55846">
    <property type="entry name" value="N-acetylmuramoyl-L-alanine amidase-like"/>
    <property type="match status" value="1"/>
</dbReference>
<name>A0A2A8D947_9MICC</name>
<dbReference type="EMBL" id="PDEV01000001">
    <property type="protein sequence ID" value="PEN17297.1"/>
    <property type="molecule type" value="Genomic_DNA"/>
</dbReference>
<dbReference type="GO" id="GO:0071555">
    <property type="term" value="P:cell wall organization"/>
    <property type="evidence" value="ECO:0007669"/>
    <property type="project" value="UniProtKB-KW"/>
</dbReference>
<protein>
    <recommendedName>
        <fullName evidence="2">N-acetylmuramoyl-L-alanine amidase</fullName>
        <ecNumber evidence="2">3.5.1.28</ecNumber>
    </recommendedName>
</protein>
<dbReference type="GO" id="GO:0009253">
    <property type="term" value="P:peptidoglycan catabolic process"/>
    <property type="evidence" value="ECO:0007669"/>
    <property type="project" value="InterPro"/>
</dbReference>
<keyword evidence="4" id="KW-0961">Cell wall biogenesis/degradation</keyword>
<evidence type="ECO:0000256" key="3">
    <source>
        <dbReference type="ARBA" id="ARBA00022801"/>
    </source>
</evidence>
<dbReference type="Gene3D" id="3.40.80.10">
    <property type="entry name" value="Peptidoglycan recognition protein-like"/>
    <property type="match status" value="1"/>
</dbReference>
<keyword evidence="3" id="KW-0378">Hydrolase</keyword>
<reference evidence="7 9" key="2">
    <citation type="submission" date="2018-12" db="EMBL/GenBank/DDBJ databases">
        <authorList>
            <consortium name="Pathogen Informatics"/>
        </authorList>
    </citation>
    <scope>NUCLEOTIDE SEQUENCE [LARGE SCALE GENOMIC DNA]</scope>
    <source>
        <strain evidence="7 9">NCTC10918</strain>
    </source>
</reference>
<evidence type="ECO:0000313" key="7">
    <source>
        <dbReference type="EMBL" id="VEJ30114.1"/>
    </source>
</evidence>
<evidence type="ECO:0000256" key="4">
    <source>
        <dbReference type="ARBA" id="ARBA00023316"/>
    </source>
</evidence>
<reference evidence="6" key="1">
    <citation type="submission" date="2017-10" db="EMBL/GenBank/DDBJ databases">
        <title>Kefir isolates.</title>
        <authorList>
            <person name="Kim Y."/>
            <person name="Blasche S."/>
        </authorList>
    </citation>
    <scope>NUCLEOTIDE SEQUENCE [LARGE SCALE GENOMIC DNA]</scope>
    <source>
        <strain evidence="6">OG2-2</strain>
    </source>
</reference>
<gene>
    <name evidence="6" type="ORF">CRM92_04610</name>
    <name evidence="7" type="ORF">NCTC10918_01386</name>
</gene>
<accession>A0A5F0M0X3</accession>
<dbReference type="AlphaFoldDB" id="A0A2A8D947"/>
<organism evidence="6 8">
    <name type="scientific">Rothia dentocariosa</name>
    <dbReference type="NCBI Taxonomy" id="2047"/>
    <lineage>
        <taxon>Bacteria</taxon>
        <taxon>Bacillati</taxon>
        <taxon>Actinomycetota</taxon>
        <taxon>Actinomycetes</taxon>
        <taxon>Micrococcales</taxon>
        <taxon>Micrococcaceae</taxon>
        <taxon>Rothia</taxon>
    </lineage>
</organism>
<sequence length="181" mass="20591">MSYELLTNRKTENRHKNYRQVNDIFFLVVHWWDDKKGLSFDSNVNFLCKNNNKVSAHYVSEGGRVAQIAENEDVALHAGNWNMNVASIGVENRPEADSDDFATLAELIVDIETKIGHTLYIIGHRDVVSRLCPGVYYPRIPELINRVNTIKSQRGNAPAPLTEEQRADMLSRLQNIKNNPG</sequence>
<evidence type="ECO:0000313" key="6">
    <source>
        <dbReference type="EMBL" id="PEN17297.1"/>
    </source>
</evidence>
<accession>A0A2A8D947</accession>
<dbReference type="PANTHER" id="PTHR30417:SF1">
    <property type="entry name" value="N-ACETYLMURAMOYL-L-ALANINE AMIDASE AMID"/>
    <property type="match status" value="1"/>
</dbReference>
<evidence type="ECO:0000313" key="9">
    <source>
        <dbReference type="Proteomes" id="UP000270988"/>
    </source>
</evidence>
<dbReference type="InterPro" id="IPR002502">
    <property type="entry name" value="Amidase_domain"/>
</dbReference>
<dbReference type="SMART" id="SM00644">
    <property type="entry name" value="Ami_2"/>
    <property type="match status" value="1"/>
</dbReference>
<proteinExistence type="predicted"/>
<comment type="catalytic activity">
    <reaction evidence="1">
        <text>Hydrolyzes the link between N-acetylmuramoyl residues and L-amino acid residues in certain cell-wall glycopeptides.</text>
        <dbReference type="EC" id="3.5.1.28"/>
    </reaction>
</comment>
<feature type="domain" description="N-acetylmuramoyl-L-alanine amidase" evidence="5">
    <location>
        <begin position="13"/>
        <end position="134"/>
    </location>
</feature>
<dbReference type="CDD" id="cd06583">
    <property type="entry name" value="PGRP"/>
    <property type="match status" value="1"/>
</dbReference>
<dbReference type="GO" id="GO:0009254">
    <property type="term" value="P:peptidoglycan turnover"/>
    <property type="evidence" value="ECO:0007669"/>
    <property type="project" value="TreeGrafter"/>
</dbReference>
<dbReference type="RefSeq" id="WP_004005334.1">
    <property type="nucleotide sequence ID" value="NZ_CAKARO010000057.1"/>
</dbReference>
<dbReference type="GO" id="GO:0008745">
    <property type="term" value="F:N-acetylmuramoyl-L-alanine amidase activity"/>
    <property type="evidence" value="ECO:0007669"/>
    <property type="project" value="UniProtKB-EC"/>
</dbReference>
<evidence type="ECO:0000259" key="5">
    <source>
        <dbReference type="SMART" id="SM00644"/>
    </source>
</evidence>
<dbReference type="Proteomes" id="UP000270988">
    <property type="component" value="Chromosome"/>
</dbReference>
<dbReference type="EMBL" id="LR134521">
    <property type="protein sequence ID" value="VEJ30114.1"/>
    <property type="molecule type" value="Genomic_DNA"/>
</dbReference>
<evidence type="ECO:0000256" key="2">
    <source>
        <dbReference type="ARBA" id="ARBA00011901"/>
    </source>
</evidence>
<dbReference type="PANTHER" id="PTHR30417">
    <property type="entry name" value="N-ACETYLMURAMOYL-L-ALANINE AMIDASE AMID"/>
    <property type="match status" value="1"/>
</dbReference>
<dbReference type="InterPro" id="IPR036505">
    <property type="entry name" value="Amidase/PGRP_sf"/>
</dbReference>
<evidence type="ECO:0000313" key="8">
    <source>
        <dbReference type="Proteomes" id="UP000219947"/>
    </source>
</evidence>